<evidence type="ECO:0000313" key="10">
    <source>
        <dbReference type="EMBL" id="KAF6728001.1"/>
    </source>
</evidence>
<comment type="caution">
    <text evidence="10">The sequence shown here is derived from an EMBL/GenBank/DDBJ whole genome shotgun (WGS) entry which is preliminary data.</text>
</comment>
<dbReference type="InterPro" id="IPR017386">
    <property type="entry name" value="SOX-12/11/4"/>
</dbReference>
<gene>
    <name evidence="10" type="ORF">FQA47_008097</name>
</gene>
<evidence type="ECO:0000259" key="9">
    <source>
        <dbReference type="PROSITE" id="PS50118"/>
    </source>
</evidence>
<evidence type="ECO:0000256" key="5">
    <source>
        <dbReference type="ARBA" id="ARBA00023242"/>
    </source>
</evidence>
<dbReference type="GO" id="GO:0001228">
    <property type="term" value="F:DNA-binding transcription activator activity, RNA polymerase II-specific"/>
    <property type="evidence" value="ECO:0007669"/>
    <property type="project" value="TreeGrafter"/>
</dbReference>
<dbReference type="AlphaFoldDB" id="A0A834FB30"/>
<name>A0A834FB30_ORYME</name>
<dbReference type="InterPro" id="IPR009071">
    <property type="entry name" value="HMG_box_dom"/>
</dbReference>
<dbReference type="InterPro" id="IPR050140">
    <property type="entry name" value="SRY-related_HMG-box_TF-like"/>
</dbReference>
<feature type="compositionally biased region" description="Polar residues" evidence="8">
    <location>
        <begin position="1"/>
        <end position="10"/>
    </location>
</feature>
<evidence type="ECO:0000256" key="6">
    <source>
        <dbReference type="PIRNR" id="PIRNR038098"/>
    </source>
</evidence>
<dbReference type="PANTHER" id="PTHR10270:SF27">
    <property type="entry name" value="TRANSCRIPTION FACTOR SOX-4"/>
    <property type="match status" value="1"/>
</dbReference>
<feature type="compositionally biased region" description="Low complexity" evidence="8">
    <location>
        <begin position="144"/>
        <end position="156"/>
    </location>
</feature>
<dbReference type="EMBL" id="WKFB01000294">
    <property type="protein sequence ID" value="KAF6728001.1"/>
    <property type="molecule type" value="Genomic_DNA"/>
</dbReference>
<proteinExistence type="predicted"/>
<dbReference type="PANTHER" id="PTHR10270">
    <property type="entry name" value="SOX TRANSCRIPTION FACTOR"/>
    <property type="match status" value="1"/>
</dbReference>
<dbReference type="Pfam" id="PF00505">
    <property type="entry name" value="HMG_box"/>
    <property type="match status" value="1"/>
</dbReference>
<feature type="domain" description="HMG box" evidence="9">
    <location>
        <begin position="50"/>
        <end position="118"/>
    </location>
</feature>
<evidence type="ECO:0000256" key="1">
    <source>
        <dbReference type="ARBA" id="ARBA00004123"/>
    </source>
</evidence>
<reference evidence="10" key="1">
    <citation type="journal article" name="BMC Genomics">
        <title>Long-read sequencing and de novo genome assembly of marine medaka (Oryzias melastigma).</title>
        <authorList>
            <person name="Liang P."/>
            <person name="Saqib H.S.A."/>
            <person name="Ni X."/>
            <person name="Shen Y."/>
        </authorList>
    </citation>
    <scope>NUCLEOTIDE SEQUENCE</scope>
    <source>
        <strain evidence="10">Bigg-433</strain>
    </source>
</reference>
<evidence type="ECO:0000256" key="7">
    <source>
        <dbReference type="PROSITE-ProRule" id="PRU00267"/>
    </source>
</evidence>
<keyword evidence="4 6" id="KW-0804">Transcription</keyword>
<protein>
    <recommendedName>
        <fullName evidence="6">Transcription factor SOX</fullName>
    </recommendedName>
</protein>
<feature type="DNA-binding region" description="HMG box" evidence="7">
    <location>
        <begin position="50"/>
        <end position="118"/>
    </location>
</feature>
<evidence type="ECO:0000256" key="3">
    <source>
        <dbReference type="ARBA" id="ARBA00023125"/>
    </source>
</evidence>
<feature type="region of interest" description="Disordered" evidence="8">
    <location>
        <begin position="119"/>
        <end position="300"/>
    </location>
</feature>
<sequence>MVQHVSQTESAHAHSPGGDSTDTELEMDSSPMSSRERSDLAWCKTPTGHIKRPMNAFMVWSQIERRKIMEQSPDMHNAEISKRLGKRWKLLKDTDKIPFIREAERLRLKHMADYPDYKYRPRKKVKTGSGTNKPAEKNGERNAKISGKKSPAPKSASRTHKQGGIRSASGPDSASPGDHQSLFKSRSVSGARQIPEKRTGEPRRAHVESDPPSVGVPASPTLSSSAESSDPLSLYDEQSESSHTARLRYARASSPTPSAAHSSSSSSASSSSDEEFEDERPDLSRSPGFESMSLSGAGLSDTELDRDLDWSFGECGAGSHFDFSDYCTPEVSEMISGEWLESTISNLVFTY</sequence>
<dbReference type="CDD" id="cd22029">
    <property type="entry name" value="HMG-box_SoxC"/>
    <property type="match status" value="1"/>
</dbReference>
<dbReference type="FunFam" id="1.10.30.10:FF:000007">
    <property type="entry name" value="Transcription factor SOX"/>
    <property type="match status" value="1"/>
</dbReference>
<dbReference type="Proteomes" id="UP000646548">
    <property type="component" value="Unassembled WGS sequence"/>
</dbReference>
<keyword evidence="3 6" id="KW-0238">DNA-binding</keyword>
<feature type="region of interest" description="Disordered" evidence="8">
    <location>
        <begin position="1"/>
        <end position="39"/>
    </location>
</feature>
<dbReference type="GO" id="GO:0030182">
    <property type="term" value="P:neuron differentiation"/>
    <property type="evidence" value="ECO:0007669"/>
    <property type="project" value="TreeGrafter"/>
</dbReference>
<dbReference type="SUPFAM" id="SSF47095">
    <property type="entry name" value="HMG-box"/>
    <property type="match status" value="1"/>
</dbReference>
<feature type="compositionally biased region" description="Low complexity" evidence="8">
    <location>
        <begin position="217"/>
        <end position="234"/>
    </location>
</feature>
<organism evidence="10 11">
    <name type="scientific">Oryzias melastigma</name>
    <name type="common">Marine medaka</name>
    <dbReference type="NCBI Taxonomy" id="30732"/>
    <lineage>
        <taxon>Eukaryota</taxon>
        <taxon>Metazoa</taxon>
        <taxon>Chordata</taxon>
        <taxon>Craniata</taxon>
        <taxon>Vertebrata</taxon>
        <taxon>Euteleostomi</taxon>
        <taxon>Actinopterygii</taxon>
        <taxon>Neopterygii</taxon>
        <taxon>Teleostei</taxon>
        <taxon>Neoteleostei</taxon>
        <taxon>Acanthomorphata</taxon>
        <taxon>Ovalentaria</taxon>
        <taxon>Atherinomorphae</taxon>
        <taxon>Beloniformes</taxon>
        <taxon>Adrianichthyidae</taxon>
        <taxon>Oryziinae</taxon>
        <taxon>Oryzias</taxon>
    </lineage>
</organism>
<dbReference type="PROSITE" id="PS50118">
    <property type="entry name" value="HMG_BOX_2"/>
    <property type="match status" value="1"/>
</dbReference>
<dbReference type="InterPro" id="IPR036910">
    <property type="entry name" value="HMG_box_dom_sf"/>
</dbReference>
<accession>A0A834FB30</accession>
<dbReference type="GO" id="GO:0000978">
    <property type="term" value="F:RNA polymerase II cis-regulatory region sequence-specific DNA binding"/>
    <property type="evidence" value="ECO:0007669"/>
    <property type="project" value="TreeGrafter"/>
</dbReference>
<evidence type="ECO:0000256" key="4">
    <source>
        <dbReference type="ARBA" id="ARBA00023163"/>
    </source>
</evidence>
<evidence type="ECO:0000313" key="11">
    <source>
        <dbReference type="Proteomes" id="UP000646548"/>
    </source>
</evidence>
<dbReference type="GO" id="GO:0007420">
    <property type="term" value="P:brain development"/>
    <property type="evidence" value="ECO:0007669"/>
    <property type="project" value="TreeGrafter"/>
</dbReference>
<dbReference type="Gene3D" id="1.10.30.10">
    <property type="entry name" value="High mobility group box domain"/>
    <property type="match status" value="1"/>
</dbReference>
<dbReference type="GO" id="GO:0005634">
    <property type="term" value="C:nucleus"/>
    <property type="evidence" value="ECO:0007669"/>
    <property type="project" value="UniProtKB-SubCell"/>
</dbReference>
<evidence type="ECO:0000256" key="2">
    <source>
        <dbReference type="ARBA" id="ARBA00023015"/>
    </source>
</evidence>
<keyword evidence="2 6" id="KW-0805">Transcription regulation</keyword>
<feature type="compositionally biased region" description="Basic and acidic residues" evidence="8">
    <location>
        <begin position="134"/>
        <end position="143"/>
    </location>
</feature>
<dbReference type="GO" id="GO:0048593">
    <property type="term" value="P:camera-type eye morphogenesis"/>
    <property type="evidence" value="ECO:0007669"/>
    <property type="project" value="TreeGrafter"/>
</dbReference>
<feature type="compositionally biased region" description="Basic and acidic residues" evidence="8">
    <location>
        <begin position="194"/>
        <end position="209"/>
    </location>
</feature>
<feature type="compositionally biased region" description="Low complexity" evidence="8">
    <location>
        <begin position="252"/>
        <end position="271"/>
    </location>
</feature>
<keyword evidence="5 6" id="KW-0539">Nucleus</keyword>
<dbReference type="SMART" id="SM00398">
    <property type="entry name" value="HMG"/>
    <property type="match status" value="1"/>
</dbReference>
<dbReference type="OrthoDB" id="6247875at2759"/>
<dbReference type="GO" id="GO:0000122">
    <property type="term" value="P:negative regulation of transcription by RNA polymerase II"/>
    <property type="evidence" value="ECO:0007669"/>
    <property type="project" value="TreeGrafter"/>
</dbReference>
<comment type="subcellular location">
    <subcellularLocation>
        <location evidence="1 6">Nucleus</location>
    </subcellularLocation>
</comment>
<dbReference type="PIRSF" id="PIRSF038098">
    <property type="entry name" value="SOX-12/11/4a"/>
    <property type="match status" value="1"/>
</dbReference>
<evidence type="ECO:0000256" key="8">
    <source>
        <dbReference type="SAM" id="MobiDB-lite"/>
    </source>
</evidence>